<comment type="catalytic activity">
    <reaction evidence="7">
        <text>L-cysteinyl-[prolipoprotein] + a 1,2-diacyl-sn-glycero-3-phospho-(1'-sn-glycerol) = an S-1,2-diacyl-sn-glyceryl-L-cysteinyl-[prolipoprotein] + sn-glycerol 1-phosphate + H(+)</text>
        <dbReference type="Rhea" id="RHEA:56712"/>
        <dbReference type="Rhea" id="RHEA-COMP:14679"/>
        <dbReference type="Rhea" id="RHEA-COMP:14680"/>
        <dbReference type="ChEBI" id="CHEBI:15378"/>
        <dbReference type="ChEBI" id="CHEBI:29950"/>
        <dbReference type="ChEBI" id="CHEBI:57685"/>
        <dbReference type="ChEBI" id="CHEBI:64716"/>
        <dbReference type="ChEBI" id="CHEBI:140658"/>
        <dbReference type="EC" id="2.5.1.145"/>
    </reaction>
</comment>
<evidence type="ECO:0000313" key="9">
    <source>
        <dbReference type="Proteomes" id="UP000276568"/>
    </source>
</evidence>
<dbReference type="Gene3D" id="3.40.50.1000">
    <property type="entry name" value="HAD superfamily/HAD-like"/>
    <property type="match status" value="1"/>
</dbReference>
<feature type="binding site" evidence="7">
    <location>
        <position position="135"/>
    </location>
    <ligand>
        <name>a 1,2-diacyl-sn-glycero-3-phospho-(1'-sn-glycerol)</name>
        <dbReference type="ChEBI" id="CHEBI:64716"/>
    </ligand>
</feature>
<dbReference type="Proteomes" id="UP000276568">
    <property type="component" value="Unassembled WGS sequence"/>
</dbReference>
<name>A0A3N0I0Q6_9FIRM</name>
<comment type="subcellular location">
    <subcellularLocation>
        <location evidence="7">Cell membrane</location>
        <topology evidence="7">Multi-pass membrane protein</topology>
    </subcellularLocation>
</comment>
<dbReference type="InterPro" id="IPR023198">
    <property type="entry name" value="PGP-like_dom2"/>
</dbReference>
<evidence type="ECO:0000256" key="6">
    <source>
        <dbReference type="ARBA" id="ARBA00023136"/>
    </source>
</evidence>
<gene>
    <name evidence="7" type="primary">lgt</name>
    <name evidence="8" type="ORF">EDX97_07490</name>
</gene>
<protein>
    <recommendedName>
        <fullName evidence="7">Phosphatidylglycerol--prolipoprotein diacylglyceryl transferase</fullName>
        <ecNumber evidence="7">2.5.1.145</ecNumber>
    </recommendedName>
</protein>
<dbReference type="GO" id="GO:0042158">
    <property type="term" value="P:lipoprotein biosynthetic process"/>
    <property type="evidence" value="ECO:0007669"/>
    <property type="project" value="UniProtKB-UniRule"/>
</dbReference>
<organism evidence="8 9">
    <name type="scientific">Absicoccus porci</name>
    <dbReference type="NCBI Taxonomy" id="2486576"/>
    <lineage>
        <taxon>Bacteria</taxon>
        <taxon>Bacillati</taxon>
        <taxon>Bacillota</taxon>
        <taxon>Erysipelotrichia</taxon>
        <taxon>Erysipelotrichales</taxon>
        <taxon>Erysipelotrichaceae</taxon>
        <taxon>Absicoccus</taxon>
    </lineage>
</organism>
<dbReference type="SUPFAM" id="SSF56784">
    <property type="entry name" value="HAD-like"/>
    <property type="match status" value="1"/>
</dbReference>
<reference evidence="8 9" key="1">
    <citation type="submission" date="2018-11" db="EMBL/GenBank/DDBJ databases">
        <title>Clostridium sp. nov., a member of the family Erysipelotrichaceae isolated from pig faeces.</title>
        <authorList>
            <person name="Chang Y.-H."/>
        </authorList>
    </citation>
    <scope>NUCLEOTIDE SEQUENCE [LARGE SCALE GENOMIC DNA]</scope>
    <source>
        <strain evidence="8 9">YH-panp20</strain>
    </source>
</reference>
<feature type="transmembrane region" description="Helical" evidence="7">
    <location>
        <begin position="9"/>
        <end position="33"/>
    </location>
</feature>
<dbReference type="GO" id="GO:0008961">
    <property type="term" value="F:phosphatidylglycerol-prolipoprotein diacylglyceryl transferase activity"/>
    <property type="evidence" value="ECO:0007669"/>
    <property type="project" value="UniProtKB-UniRule"/>
</dbReference>
<dbReference type="Pfam" id="PF01790">
    <property type="entry name" value="LGT"/>
    <property type="match status" value="1"/>
</dbReference>
<evidence type="ECO:0000256" key="1">
    <source>
        <dbReference type="ARBA" id="ARBA00007150"/>
    </source>
</evidence>
<feature type="transmembrane region" description="Helical" evidence="7">
    <location>
        <begin position="84"/>
        <end position="109"/>
    </location>
</feature>
<dbReference type="SFLD" id="SFLDS00003">
    <property type="entry name" value="Haloacid_Dehalogenase"/>
    <property type="match status" value="1"/>
</dbReference>
<dbReference type="PROSITE" id="PS01311">
    <property type="entry name" value="LGT"/>
    <property type="match status" value="1"/>
</dbReference>
<keyword evidence="9" id="KW-1185">Reference proteome</keyword>
<feature type="transmembrane region" description="Helical" evidence="7">
    <location>
        <begin position="235"/>
        <end position="255"/>
    </location>
</feature>
<dbReference type="InterPro" id="IPR036412">
    <property type="entry name" value="HAD-like_sf"/>
</dbReference>
<keyword evidence="8" id="KW-0328">Glycosyltransferase</keyword>
<keyword evidence="4 7" id="KW-0812">Transmembrane</keyword>
<evidence type="ECO:0000256" key="5">
    <source>
        <dbReference type="ARBA" id="ARBA00022989"/>
    </source>
</evidence>
<comment type="function">
    <text evidence="7">Catalyzes the transfer of the diacylglyceryl group from phosphatidylglycerol to the sulfhydryl group of the N-terminal cysteine of a prolipoprotein, the first step in the formation of mature lipoproteins.</text>
</comment>
<proteinExistence type="inferred from homology"/>
<dbReference type="NCBIfam" id="TIGR00544">
    <property type="entry name" value="lgt"/>
    <property type="match status" value="1"/>
</dbReference>
<dbReference type="AlphaFoldDB" id="A0A3N0I0Q6"/>
<dbReference type="GO" id="GO:0005886">
    <property type="term" value="C:plasma membrane"/>
    <property type="evidence" value="ECO:0007669"/>
    <property type="project" value="UniProtKB-SubCell"/>
</dbReference>
<keyword evidence="6 7" id="KW-0472">Membrane</keyword>
<dbReference type="InterPro" id="IPR006439">
    <property type="entry name" value="HAD-SF_hydro_IA"/>
</dbReference>
<dbReference type="OrthoDB" id="871140at2"/>
<evidence type="ECO:0000256" key="3">
    <source>
        <dbReference type="ARBA" id="ARBA00022679"/>
    </source>
</evidence>
<dbReference type="InterPro" id="IPR023214">
    <property type="entry name" value="HAD_sf"/>
</dbReference>
<keyword evidence="8" id="KW-0449">Lipoprotein</keyword>
<dbReference type="RefSeq" id="WP_128520523.1">
    <property type="nucleotide sequence ID" value="NZ_JALFCT010000010.1"/>
</dbReference>
<comment type="pathway">
    <text evidence="7">Protein modification; lipoprotein biosynthesis (diacylglyceryl transfer).</text>
</comment>
<dbReference type="SFLD" id="SFLDG01129">
    <property type="entry name" value="C1.5:_HAD__Beta-PGM__Phosphata"/>
    <property type="match status" value="1"/>
</dbReference>
<evidence type="ECO:0000256" key="2">
    <source>
        <dbReference type="ARBA" id="ARBA00022475"/>
    </source>
</evidence>
<evidence type="ECO:0000256" key="7">
    <source>
        <dbReference type="HAMAP-Rule" id="MF_01147"/>
    </source>
</evidence>
<feature type="transmembrane region" description="Helical" evidence="7">
    <location>
        <begin position="53"/>
        <end position="72"/>
    </location>
</feature>
<comment type="similarity">
    <text evidence="1 7">Belongs to the Lgt family.</text>
</comment>
<evidence type="ECO:0000313" key="8">
    <source>
        <dbReference type="EMBL" id="RNM30615.1"/>
    </source>
</evidence>
<keyword evidence="5 7" id="KW-1133">Transmembrane helix</keyword>
<dbReference type="InterPro" id="IPR041492">
    <property type="entry name" value="HAD_2"/>
</dbReference>
<keyword evidence="2 7" id="KW-1003">Cell membrane</keyword>
<dbReference type="NCBIfam" id="TIGR01549">
    <property type="entry name" value="HAD-SF-IA-v1"/>
    <property type="match status" value="1"/>
</dbReference>
<dbReference type="EC" id="2.5.1.145" evidence="7"/>
<dbReference type="Pfam" id="PF13419">
    <property type="entry name" value="HAD_2"/>
    <property type="match status" value="1"/>
</dbReference>
<dbReference type="PANTHER" id="PTHR30589:SF0">
    <property type="entry name" value="PHOSPHATIDYLGLYCEROL--PROLIPOPROTEIN DIACYLGLYCERYL TRANSFERASE"/>
    <property type="match status" value="1"/>
</dbReference>
<accession>A0A3N0I0Q6</accession>
<dbReference type="InterPro" id="IPR001640">
    <property type="entry name" value="Lgt"/>
</dbReference>
<comment type="caution">
    <text evidence="8">The sequence shown here is derived from an EMBL/GenBank/DDBJ whole genome shotgun (WGS) entry which is preliminary data.</text>
</comment>
<dbReference type="PANTHER" id="PTHR30589">
    <property type="entry name" value="PROLIPOPROTEIN DIACYLGLYCERYL TRANSFERASE"/>
    <property type="match status" value="1"/>
</dbReference>
<evidence type="ECO:0000256" key="4">
    <source>
        <dbReference type="ARBA" id="ARBA00022692"/>
    </source>
</evidence>
<keyword evidence="3 7" id="KW-0808">Transferase</keyword>
<feature type="transmembrane region" description="Helical" evidence="7">
    <location>
        <begin position="175"/>
        <end position="194"/>
    </location>
</feature>
<dbReference type="EMBL" id="RJQC01000002">
    <property type="protein sequence ID" value="RNM30615.1"/>
    <property type="molecule type" value="Genomic_DNA"/>
</dbReference>
<dbReference type="Gene3D" id="1.10.150.240">
    <property type="entry name" value="Putative phosphatase, domain 2"/>
    <property type="match status" value="1"/>
</dbReference>
<dbReference type="UniPathway" id="UPA00664"/>
<sequence>MQFFPNSKIFVSFGTLHITWYAICILTGALIAYALCQRTIKKWGYASALLEDYLFPLLLIGILGARIYYVIFEWSYYSQHVEEIVAIWHGGLAIHGGIIAGLLFSLYYFHNHHVSFLRMFDLIMPNVLLAQAFGRWGNFANQEAYGQIVSASYYKFFPSFIKNQMFIDGYYRQPTFLYESCLNLLGFLLISTIGRKKLYRHRGDCGFMYCVWYGITRFIVEGMRSDSLMIGSFRIAQIISVIAIIIGLIGLKGVFHRIFGWYHKPVILLDVDGTISSSKACVAQIWTDIFQKYRPDDVLTQDQKDSFSGPTVEETIKQYFPNEDGKKIHEMYDALYEKYASQMVLAIPGVEDTIQHLHDDGYLIGVVSNKTTNLIEIDLNLIGIDSCIDCVIGAENMPKPKPSSSGLVAACDALNVGHDDLVYVGDTCQDIQAARNMAAYSIAFSAYSSEKKELLVYDPCRLIHSFSELQDIVQESRAWCDTRIW</sequence>
<dbReference type="HAMAP" id="MF_01147">
    <property type="entry name" value="Lgt"/>
    <property type="match status" value="1"/>
</dbReference>